<name>A0A7J8WRS9_GOSAI</name>
<dbReference type="EMBL" id="JABFAA010000003">
    <property type="protein sequence ID" value="MBA0677761.1"/>
    <property type="molecule type" value="Genomic_DNA"/>
</dbReference>
<evidence type="ECO:0000313" key="1">
    <source>
        <dbReference type="EMBL" id="MBA0677761.1"/>
    </source>
</evidence>
<reference evidence="1 2" key="1">
    <citation type="journal article" date="2019" name="Genome Biol. Evol.">
        <title>Insights into the evolution of the New World diploid cottons (Gossypium, subgenus Houzingenia) based on genome sequencing.</title>
        <authorList>
            <person name="Grover C.E."/>
            <person name="Arick M.A. 2nd"/>
            <person name="Thrash A."/>
            <person name="Conover J.L."/>
            <person name="Sanders W.S."/>
            <person name="Peterson D.G."/>
            <person name="Frelichowski J.E."/>
            <person name="Scheffler J.A."/>
            <person name="Scheffler B.E."/>
            <person name="Wendel J.F."/>
        </authorList>
    </citation>
    <scope>NUCLEOTIDE SEQUENCE [LARGE SCALE GENOMIC DNA]</scope>
    <source>
        <strain evidence="1">185</strain>
        <tissue evidence="1">Leaf</tissue>
    </source>
</reference>
<gene>
    <name evidence="1" type="ORF">Goari_019150</name>
</gene>
<dbReference type="AlphaFoldDB" id="A0A7J8WRS9"/>
<comment type="caution">
    <text evidence="1">The sequence shown here is derived from an EMBL/GenBank/DDBJ whole genome shotgun (WGS) entry which is preliminary data.</text>
</comment>
<evidence type="ECO:0000313" key="2">
    <source>
        <dbReference type="Proteomes" id="UP000593577"/>
    </source>
</evidence>
<sequence>MVPINTVRPSISCSSYSSGLDTGPSVPVPKVGFAKLPRSNGGNHARLSLVQATEESTVATTNGRVAAVS</sequence>
<protein>
    <submittedName>
        <fullName evidence="1">Uncharacterized protein</fullName>
    </submittedName>
</protein>
<proteinExistence type="predicted"/>
<dbReference type="Proteomes" id="UP000593577">
    <property type="component" value="Unassembled WGS sequence"/>
</dbReference>
<organism evidence="1 2">
    <name type="scientific">Gossypium aridum</name>
    <name type="common">American cotton</name>
    <name type="synonym">Erioxylum aridum</name>
    <dbReference type="NCBI Taxonomy" id="34290"/>
    <lineage>
        <taxon>Eukaryota</taxon>
        <taxon>Viridiplantae</taxon>
        <taxon>Streptophyta</taxon>
        <taxon>Embryophyta</taxon>
        <taxon>Tracheophyta</taxon>
        <taxon>Spermatophyta</taxon>
        <taxon>Magnoliopsida</taxon>
        <taxon>eudicotyledons</taxon>
        <taxon>Gunneridae</taxon>
        <taxon>Pentapetalae</taxon>
        <taxon>rosids</taxon>
        <taxon>malvids</taxon>
        <taxon>Malvales</taxon>
        <taxon>Malvaceae</taxon>
        <taxon>Malvoideae</taxon>
        <taxon>Gossypium</taxon>
    </lineage>
</organism>
<keyword evidence="2" id="KW-1185">Reference proteome</keyword>
<accession>A0A7J8WRS9</accession>
<feature type="non-terminal residue" evidence="1">
    <location>
        <position position="69"/>
    </location>
</feature>